<proteinExistence type="predicted"/>
<feature type="region of interest" description="Disordered" evidence="1">
    <location>
        <begin position="1"/>
        <end position="23"/>
    </location>
</feature>
<protein>
    <submittedName>
        <fullName evidence="2">(northern house mosquito) hypothetical protein</fullName>
    </submittedName>
</protein>
<sequence>MAGVTTGGPDRAARRTGRSAARRVATVTGIGVVSVVAAKRRSGFPAVATLRRHRPGTGRWNGNGTAAIESNATGNGTGSWSVSGIGRPSGSGNVSGRGRS</sequence>
<dbReference type="EMBL" id="HBUE01279783">
    <property type="protein sequence ID" value="CAG6568303.1"/>
    <property type="molecule type" value="Transcribed_RNA"/>
</dbReference>
<reference evidence="2" key="1">
    <citation type="submission" date="2021-05" db="EMBL/GenBank/DDBJ databases">
        <authorList>
            <person name="Alioto T."/>
            <person name="Alioto T."/>
            <person name="Gomez Garrido J."/>
        </authorList>
    </citation>
    <scope>NUCLEOTIDE SEQUENCE</scope>
</reference>
<name>A0A8D8JAK7_CULPI</name>
<organism evidence="2">
    <name type="scientific">Culex pipiens</name>
    <name type="common">House mosquito</name>
    <dbReference type="NCBI Taxonomy" id="7175"/>
    <lineage>
        <taxon>Eukaryota</taxon>
        <taxon>Metazoa</taxon>
        <taxon>Ecdysozoa</taxon>
        <taxon>Arthropoda</taxon>
        <taxon>Hexapoda</taxon>
        <taxon>Insecta</taxon>
        <taxon>Pterygota</taxon>
        <taxon>Neoptera</taxon>
        <taxon>Endopterygota</taxon>
        <taxon>Diptera</taxon>
        <taxon>Nematocera</taxon>
        <taxon>Culicoidea</taxon>
        <taxon>Culicidae</taxon>
        <taxon>Culicinae</taxon>
        <taxon>Culicini</taxon>
        <taxon>Culex</taxon>
        <taxon>Culex</taxon>
    </lineage>
</organism>
<accession>A0A8D8JAK7</accession>
<feature type="compositionally biased region" description="Gly residues" evidence="1">
    <location>
        <begin position="87"/>
        <end position="100"/>
    </location>
</feature>
<dbReference type="EMBL" id="HBUE01030653">
    <property type="protein sequence ID" value="CAG6456320.1"/>
    <property type="molecule type" value="Transcribed_RNA"/>
</dbReference>
<dbReference type="EMBL" id="HBUE01174282">
    <property type="protein sequence ID" value="CAG6516791.1"/>
    <property type="molecule type" value="Transcribed_RNA"/>
</dbReference>
<feature type="region of interest" description="Disordered" evidence="1">
    <location>
        <begin position="55"/>
        <end position="100"/>
    </location>
</feature>
<dbReference type="AlphaFoldDB" id="A0A8D8JAK7"/>
<evidence type="ECO:0000313" key="2">
    <source>
        <dbReference type="EMBL" id="CAG6568303.1"/>
    </source>
</evidence>
<feature type="compositionally biased region" description="Polar residues" evidence="1">
    <location>
        <begin position="60"/>
        <end position="82"/>
    </location>
</feature>
<evidence type="ECO:0000256" key="1">
    <source>
        <dbReference type="SAM" id="MobiDB-lite"/>
    </source>
</evidence>